<dbReference type="HOGENOM" id="CLU_160410_0_0_1"/>
<name>A0A0C9Z8J6_9AGAM</name>
<evidence type="ECO:0000259" key="1">
    <source>
        <dbReference type="Pfam" id="PF20415"/>
    </source>
</evidence>
<dbReference type="Pfam" id="PF20415">
    <property type="entry name" value="DUF6699"/>
    <property type="match status" value="1"/>
</dbReference>
<protein>
    <recommendedName>
        <fullName evidence="1">DUF6699 domain-containing protein</fullName>
    </recommendedName>
</protein>
<dbReference type="STRING" id="765257.A0A0C9Z8J6"/>
<gene>
    <name evidence="2" type="ORF">PISMIDRAFT_113869</name>
</gene>
<accession>A0A0C9Z8J6</accession>
<evidence type="ECO:0000313" key="3">
    <source>
        <dbReference type="Proteomes" id="UP000054018"/>
    </source>
</evidence>
<reference evidence="2 3" key="1">
    <citation type="submission" date="2014-04" db="EMBL/GenBank/DDBJ databases">
        <authorList>
            <consortium name="DOE Joint Genome Institute"/>
            <person name="Kuo A."/>
            <person name="Kohler A."/>
            <person name="Costa M.D."/>
            <person name="Nagy L.G."/>
            <person name="Floudas D."/>
            <person name="Copeland A."/>
            <person name="Barry K.W."/>
            <person name="Cichocki N."/>
            <person name="Veneault-Fourrey C."/>
            <person name="LaButti K."/>
            <person name="Lindquist E.A."/>
            <person name="Lipzen A."/>
            <person name="Lundell T."/>
            <person name="Morin E."/>
            <person name="Murat C."/>
            <person name="Sun H."/>
            <person name="Tunlid A."/>
            <person name="Henrissat B."/>
            <person name="Grigoriev I.V."/>
            <person name="Hibbett D.S."/>
            <person name="Martin F."/>
            <person name="Nordberg H.P."/>
            <person name="Cantor M.N."/>
            <person name="Hua S.X."/>
        </authorList>
    </citation>
    <scope>NUCLEOTIDE SEQUENCE [LARGE SCALE GENOMIC DNA]</scope>
    <source>
        <strain evidence="2 3">441</strain>
    </source>
</reference>
<feature type="domain" description="DUF6699" evidence="1">
    <location>
        <begin position="1"/>
        <end position="113"/>
    </location>
</feature>
<dbReference type="EMBL" id="KN833865">
    <property type="protein sequence ID" value="KIK16198.1"/>
    <property type="molecule type" value="Genomic_DNA"/>
</dbReference>
<dbReference type="InterPro" id="IPR046522">
    <property type="entry name" value="DUF6699"/>
</dbReference>
<dbReference type="AlphaFoldDB" id="A0A0C9Z8J6"/>
<reference evidence="3" key="2">
    <citation type="submission" date="2015-01" db="EMBL/GenBank/DDBJ databases">
        <title>Evolutionary Origins and Diversification of the Mycorrhizal Mutualists.</title>
        <authorList>
            <consortium name="DOE Joint Genome Institute"/>
            <consortium name="Mycorrhizal Genomics Consortium"/>
            <person name="Kohler A."/>
            <person name="Kuo A."/>
            <person name="Nagy L.G."/>
            <person name="Floudas D."/>
            <person name="Copeland A."/>
            <person name="Barry K.W."/>
            <person name="Cichocki N."/>
            <person name="Veneault-Fourrey C."/>
            <person name="LaButti K."/>
            <person name="Lindquist E.A."/>
            <person name="Lipzen A."/>
            <person name="Lundell T."/>
            <person name="Morin E."/>
            <person name="Murat C."/>
            <person name="Riley R."/>
            <person name="Ohm R."/>
            <person name="Sun H."/>
            <person name="Tunlid A."/>
            <person name="Henrissat B."/>
            <person name="Grigoriev I.V."/>
            <person name="Hibbett D.S."/>
            <person name="Martin F."/>
        </authorList>
    </citation>
    <scope>NUCLEOTIDE SEQUENCE [LARGE SCALE GENOMIC DNA]</scope>
    <source>
        <strain evidence="3">441</strain>
    </source>
</reference>
<keyword evidence="3" id="KW-1185">Reference proteome</keyword>
<evidence type="ECO:0000313" key="2">
    <source>
        <dbReference type="EMBL" id="KIK16198.1"/>
    </source>
</evidence>
<organism evidence="2 3">
    <name type="scientific">Pisolithus microcarpus 441</name>
    <dbReference type="NCBI Taxonomy" id="765257"/>
    <lineage>
        <taxon>Eukaryota</taxon>
        <taxon>Fungi</taxon>
        <taxon>Dikarya</taxon>
        <taxon>Basidiomycota</taxon>
        <taxon>Agaricomycotina</taxon>
        <taxon>Agaricomycetes</taxon>
        <taxon>Agaricomycetidae</taxon>
        <taxon>Boletales</taxon>
        <taxon>Sclerodermatineae</taxon>
        <taxon>Pisolithaceae</taxon>
        <taxon>Pisolithus</taxon>
    </lineage>
</organism>
<dbReference type="OrthoDB" id="3241567at2759"/>
<dbReference type="Proteomes" id="UP000054018">
    <property type="component" value="Unassembled WGS sequence"/>
</dbReference>
<feature type="non-terminal residue" evidence="2">
    <location>
        <position position="1"/>
    </location>
</feature>
<sequence length="150" mass="17512">EPVTYPASDRIIVSCDQIGIIGQLWGPIVIERSGGRSVTIRDLLAGIYAFFQSRVTRAEVDRISSLGRDNYRSMVDAYRRRTTRRELGALRDWEWREGMRRVDCLGEGRWWWGAWLIYPYYNDGDDNLEGTPWRLHLGLMDSAHRNVIHI</sequence>
<proteinExistence type="predicted"/>